<feature type="transmembrane region" description="Helical" evidence="1">
    <location>
        <begin position="83"/>
        <end position="106"/>
    </location>
</feature>
<reference evidence="2" key="1">
    <citation type="submission" date="2021-01" db="EMBL/GenBank/DDBJ databases">
        <title>Whole genome shotgun sequence of Rugosimonospora africana NBRC 104875.</title>
        <authorList>
            <person name="Komaki H."/>
            <person name="Tamura T."/>
        </authorList>
    </citation>
    <scope>NUCLEOTIDE SEQUENCE</scope>
    <source>
        <strain evidence="2">NBRC 104875</strain>
    </source>
</reference>
<keyword evidence="1" id="KW-1133">Transmembrane helix</keyword>
<dbReference type="RefSeq" id="WP_203923138.1">
    <property type="nucleotide sequence ID" value="NZ_BONZ01000084.1"/>
</dbReference>
<feature type="transmembrane region" description="Helical" evidence="1">
    <location>
        <begin position="236"/>
        <end position="257"/>
    </location>
</feature>
<dbReference type="EMBL" id="BONZ01000084">
    <property type="protein sequence ID" value="GIH19686.1"/>
    <property type="molecule type" value="Genomic_DNA"/>
</dbReference>
<feature type="transmembrane region" description="Helical" evidence="1">
    <location>
        <begin position="284"/>
        <end position="306"/>
    </location>
</feature>
<evidence type="ECO:0000313" key="2">
    <source>
        <dbReference type="EMBL" id="GIH19686.1"/>
    </source>
</evidence>
<gene>
    <name evidence="2" type="ORF">Raf01_78580</name>
</gene>
<dbReference type="AlphaFoldDB" id="A0A8J3R430"/>
<feature type="transmembrane region" description="Helical" evidence="1">
    <location>
        <begin position="48"/>
        <end position="71"/>
    </location>
</feature>
<keyword evidence="1" id="KW-0472">Membrane</keyword>
<feature type="transmembrane region" description="Helical" evidence="1">
    <location>
        <begin position="335"/>
        <end position="359"/>
    </location>
</feature>
<name>A0A8J3R430_9ACTN</name>
<feature type="transmembrane region" description="Helical" evidence="1">
    <location>
        <begin position="312"/>
        <end position="328"/>
    </location>
</feature>
<keyword evidence="3" id="KW-1185">Reference proteome</keyword>
<evidence type="ECO:0000256" key="1">
    <source>
        <dbReference type="SAM" id="Phobius"/>
    </source>
</evidence>
<feature type="transmembrane region" description="Helical" evidence="1">
    <location>
        <begin position="112"/>
        <end position="132"/>
    </location>
</feature>
<comment type="caution">
    <text evidence="2">The sequence shown here is derived from an EMBL/GenBank/DDBJ whole genome shotgun (WGS) entry which is preliminary data.</text>
</comment>
<evidence type="ECO:0000313" key="3">
    <source>
        <dbReference type="Proteomes" id="UP000642748"/>
    </source>
</evidence>
<dbReference type="PANTHER" id="PTHR36840">
    <property type="entry name" value="BLL5714 PROTEIN"/>
    <property type="match status" value="1"/>
</dbReference>
<feature type="transmembrane region" description="Helical" evidence="1">
    <location>
        <begin position="144"/>
        <end position="161"/>
    </location>
</feature>
<organism evidence="2 3">
    <name type="scientific">Rugosimonospora africana</name>
    <dbReference type="NCBI Taxonomy" id="556532"/>
    <lineage>
        <taxon>Bacteria</taxon>
        <taxon>Bacillati</taxon>
        <taxon>Actinomycetota</taxon>
        <taxon>Actinomycetes</taxon>
        <taxon>Micromonosporales</taxon>
        <taxon>Micromonosporaceae</taxon>
        <taxon>Rugosimonospora</taxon>
    </lineage>
</organism>
<keyword evidence="1" id="KW-0812">Transmembrane</keyword>
<dbReference type="InterPro" id="IPR010640">
    <property type="entry name" value="Low_temperature_requirement_A"/>
</dbReference>
<proteinExistence type="predicted"/>
<feature type="transmembrane region" description="Helical" evidence="1">
    <location>
        <begin position="365"/>
        <end position="382"/>
    </location>
</feature>
<dbReference type="Pfam" id="PF06772">
    <property type="entry name" value="LtrA"/>
    <property type="match status" value="1"/>
</dbReference>
<dbReference type="Proteomes" id="UP000642748">
    <property type="component" value="Unassembled WGS sequence"/>
</dbReference>
<protein>
    <submittedName>
        <fullName evidence="2">Membrane protein</fullName>
    </submittedName>
</protein>
<dbReference type="PANTHER" id="PTHR36840:SF1">
    <property type="entry name" value="BLL5714 PROTEIN"/>
    <property type="match status" value="1"/>
</dbReference>
<accession>A0A8J3R430</accession>
<feature type="transmembrane region" description="Helical" evidence="1">
    <location>
        <begin position="212"/>
        <end position="230"/>
    </location>
</feature>
<sequence>MGGADEASEAQRLRGSEALTRSTLLELFFDLVFVFALTQLSATLAAHLTWAGAFQVLLLALTLWRVWILTVSTGDVYDLHHPAFILMLIAAMFGTLVMACVLPSAFQRSGLVFAGTNLAVQLGRAAVLFLALRPHPRDTRPIRLVFWFGASTPPWIVGALTHGTTRALLWTLAVVLEYLGSQLHWYTPGLGRSPQSDWPFSPEHQAERFRQIIIIVIGEAVLTMGSTYVTTSGGVATGRIGALTVTFATTAVLWRIYTYQSGERMVSYLAAGPDRWVPAHRLDWCHLVMVFSIMITSVGFEITIAHPYAHPRWSWVAVIAGGPALFLAGRTVFGYLVFGYVSAPRPIAIAVLGGLTPVLVRVPPLLASVVVGPVLLGLLILVPDLRIGRSRREGARPLGR</sequence>